<dbReference type="NCBIfam" id="TIGR03083">
    <property type="entry name" value="maleylpyruvate isomerase family mycothiol-dependent enzyme"/>
    <property type="match status" value="1"/>
</dbReference>
<dbReference type="InterPro" id="IPR036527">
    <property type="entry name" value="SCP2_sterol-bd_dom_sf"/>
</dbReference>
<dbReference type="InterPro" id="IPR017517">
    <property type="entry name" value="Maleyloyr_isom"/>
</dbReference>
<reference evidence="2 3" key="1">
    <citation type="submission" date="2016-10" db="EMBL/GenBank/DDBJ databases">
        <authorList>
            <person name="de Groot N.N."/>
        </authorList>
    </citation>
    <scope>NUCLEOTIDE SEQUENCE [LARGE SCALE GENOMIC DNA]</scope>
    <source>
        <strain evidence="2 3">CGMCC 4.3519</strain>
    </source>
</reference>
<protein>
    <submittedName>
        <fullName evidence="2">Maleylpyruvate isomerase</fullName>
    </submittedName>
</protein>
<accession>A0A1H8ZI98</accession>
<sequence>MDTSTPAGTAALIARVAAAQEELRATVASLGDADLAAASALPGWTRGHVCAHVARNADGLRNLLTWAQTGVPRPMYADGGAREADIERDAHRPAAEHLADLARSGDGFVGHARRLDDGAWAAEVVLRNGDRLPARMLPGHRLREVLIHHVDLAAGYSPADWSGQDARFLLASLASAWSGRGDCPPLELRAADTGERFAAGAGPGAPVRVTGPAHALAAWLAGRGHGGGLRCSSGGLPALPAWM</sequence>
<dbReference type="STRING" id="403935.SAMN05216481_101547"/>
<evidence type="ECO:0000313" key="3">
    <source>
        <dbReference type="Proteomes" id="UP000199055"/>
    </source>
</evidence>
<keyword evidence="3" id="KW-1185">Reference proteome</keyword>
<dbReference type="GO" id="GO:0016853">
    <property type="term" value="F:isomerase activity"/>
    <property type="evidence" value="ECO:0007669"/>
    <property type="project" value="UniProtKB-KW"/>
</dbReference>
<dbReference type="GO" id="GO:0046872">
    <property type="term" value="F:metal ion binding"/>
    <property type="evidence" value="ECO:0007669"/>
    <property type="project" value="InterPro"/>
</dbReference>
<dbReference type="Gene3D" id="3.30.1050.20">
    <property type="match status" value="1"/>
</dbReference>
<evidence type="ECO:0000313" key="2">
    <source>
        <dbReference type="EMBL" id="SEP64003.1"/>
    </source>
</evidence>
<evidence type="ECO:0000259" key="1">
    <source>
        <dbReference type="Pfam" id="PF11716"/>
    </source>
</evidence>
<dbReference type="AlphaFoldDB" id="A0A1H8ZI98"/>
<keyword evidence="2" id="KW-0670">Pyruvate</keyword>
<organism evidence="2 3">
    <name type="scientific">Streptomyces radiopugnans</name>
    <dbReference type="NCBI Taxonomy" id="403935"/>
    <lineage>
        <taxon>Bacteria</taxon>
        <taxon>Bacillati</taxon>
        <taxon>Actinomycetota</taxon>
        <taxon>Actinomycetes</taxon>
        <taxon>Kitasatosporales</taxon>
        <taxon>Streptomycetaceae</taxon>
        <taxon>Streptomyces</taxon>
    </lineage>
</organism>
<gene>
    <name evidence="2" type="ORF">SAMN05216481_101547</name>
</gene>
<dbReference type="InterPro" id="IPR024344">
    <property type="entry name" value="MDMPI_metal-binding"/>
</dbReference>
<proteinExistence type="predicted"/>
<dbReference type="Pfam" id="PF11716">
    <property type="entry name" value="MDMPI_N"/>
    <property type="match status" value="1"/>
</dbReference>
<name>A0A1H8ZI98_9ACTN</name>
<dbReference type="Proteomes" id="UP000199055">
    <property type="component" value="Unassembled WGS sequence"/>
</dbReference>
<dbReference type="EMBL" id="FOET01000001">
    <property type="protein sequence ID" value="SEP64003.1"/>
    <property type="molecule type" value="Genomic_DNA"/>
</dbReference>
<keyword evidence="2" id="KW-0413">Isomerase</keyword>
<feature type="domain" description="Mycothiol-dependent maleylpyruvate isomerase metal-binding" evidence="1">
    <location>
        <begin position="17"/>
        <end position="153"/>
    </location>
</feature>
<dbReference type="SUPFAM" id="SSF109854">
    <property type="entry name" value="DinB/YfiT-like putative metalloenzymes"/>
    <property type="match status" value="1"/>
</dbReference>
<dbReference type="RefSeq" id="WP_143071730.1">
    <property type="nucleotide sequence ID" value="NZ_FOET01000001.1"/>
</dbReference>
<dbReference type="InterPro" id="IPR034660">
    <property type="entry name" value="DinB/YfiT-like"/>
</dbReference>
<dbReference type="SUPFAM" id="SSF55718">
    <property type="entry name" value="SCP-like"/>
    <property type="match status" value="1"/>
</dbReference>
<dbReference type="Gene3D" id="1.20.120.450">
    <property type="entry name" value="dinb family like domain"/>
    <property type="match status" value="1"/>
</dbReference>